<keyword evidence="5 6" id="KW-0472">Membrane</keyword>
<proteinExistence type="predicted"/>
<evidence type="ECO:0000313" key="9">
    <source>
        <dbReference type="Proteomes" id="UP000494106"/>
    </source>
</evidence>
<feature type="transmembrane region" description="Helical" evidence="6">
    <location>
        <begin position="35"/>
        <end position="59"/>
    </location>
</feature>
<accession>A0A8S0ZPK4</accession>
<feature type="transmembrane region" description="Helical" evidence="6">
    <location>
        <begin position="204"/>
        <end position="221"/>
    </location>
</feature>
<dbReference type="Gene3D" id="1.20.1250.20">
    <property type="entry name" value="MFS general substrate transporter like domains"/>
    <property type="match status" value="1"/>
</dbReference>
<feature type="transmembrane region" description="Helical" evidence="6">
    <location>
        <begin position="127"/>
        <end position="149"/>
    </location>
</feature>
<feature type="transmembrane region" description="Helical" evidence="6">
    <location>
        <begin position="299"/>
        <end position="321"/>
    </location>
</feature>
<feature type="transmembrane region" description="Helical" evidence="6">
    <location>
        <begin position="448"/>
        <end position="470"/>
    </location>
</feature>
<dbReference type="EMBL" id="CADEBC010000485">
    <property type="protein sequence ID" value="CAB3235207.1"/>
    <property type="molecule type" value="Genomic_DNA"/>
</dbReference>
<evidence type="ECO:0000256" key="2">
    <source>
        <dbReference type="ARBA" id="ARBA00022448"/>
    </source>
</evidence>
<dbReference type="PROSITE" id="PS50850">
    <property type="entry name" value="MFS"/>
    <property type="match status" value="1"/>
</dbReference>
<dbReference type="GO" id="GO:0022857">
    <property type="term" value="F:transmembrane transporter activity"/>
    <property type="evidence" value="ECO:0007669"/>
    <property type="project" value="InterPro"/>
</dbReference>
<protein>
    <recommendedName>
        <fullName evidence="7">Major facilitator superfamily (MFS) profile domain-containing protein</fullName>
    </recommendedName>
</protein>
<gene>
    <name evidence="8" type="ORF">APLA_LOCUS5991</name>
</gene>
<feature type="transmembrane region" description="Helical" evidence="6">
    <location>
        <begin position="476"/>
        <end position="495"/>
    </location>
</feature>
<comment type="caution">
    <text evidence="8">The sequence shown here is derived from an EMBL/GenBank/DDBJ whole genome shotgun (WGS) entry which is preliminary data.</text>
</comment>
<feature type="transmembrane region" description="Helical" evidence="6">
    <location>
        <begin position="363"/>
        <end position="382"/>
    </location>
</feature>
<dbReference type="InterPro" id="IPR036259">
    <property type="entry name" value="MFS_trans_sf"/>
</dbReference>
<reference evidence="8 9" key="1">
    <citation type="submission" date="2020-04" db="EMBL/GenBank/DDBJ databases">
        <authorList>
            <person name="Wallbank WR R."/>
            <person name="Pardo Diaz C."/>
            <person name="Kozak K."/>
            <person name="Martin S."/>
            <person name="Jiggins C."/>
            <person name="Moest M."/>
            <person name="Warren A I."/>
            <person name="Byers J.R.P. K."/>
            <person name="Montejo-Kovacevich G."/>
            <person name="Yen C E."/>
        </authorList>
    </citation>
    <scope>NUCLEOTIDE SEQUENCE [LARGE SCALE GENOMIC DNA]</scope>
</reference>
<feature type="domain" description="Major facilitator superfamily (MFS) profile" evidence="7">
    <location>
        <begin position="35"/>
        <end position="500"/>
    </location>
</feature>
<dbReference type="AlphaFoldDB" id="A0A8S0ZPK4"/>
<evidence type="ECO:0000256" key="3">
    <source>
        <dbReference type="ARBA" id="ARBA00022692"/>
    </source>
</evidence>
<dbReference type="Pfam" id="PF07690">
    <property type="entry name" value="MFS_1"/>
    <property type="match status" value="1"/>
</dbReference>
<dbReference type="Proteomes" id="UP000494106">
    <property type="component" value="Unassembled WGS sequence"/>
</dbReference>
<sequence length="510" mass="54851">MPHIVISNGDRVHPTVTEADLEDALQFAGTGKYQLFHCLIMLSTLVGAILEMIGIAFILPAAACDLNVPDGLRGILTSLPNIGIILTAPCWGRAADHLGRKPVLLGSLVVAGTMAFIASFMPNLISFAIFKFACSLFLSCPSSLGYAYVSEMLPQKRRDIAVLIINGLVNVMTVFSPGLAWLLLSYNWRYAWGLIDMRPWRLLTAVYSLPLLISALLVLSVDESPKFLMTRGKKTEALEVLKKIYKMNTGKPENTFCVKSLKSPIEKSKLELTGSRCALTTKAPSVSAMALLRAPHLKWFALTGFLMFGLFSFLNGLFLFAPDTINKVMNNPTSSGTVCQLMIENSNSTSTPQCMDEMSYQTFYIMVVTTLVYGVLVTLASVSPLSKKTLLVSMFILVGIGCLVAGLSTNRIIAGIALSSLQITALGIGPLTAYVVHLFPTTLRGTAVGAVLMFGRLGSVVGANVAGMSLSSACMATFYVFALLVFLCAALSLLLPPDHATKTDPSTTES</sequence>
<dbReference type="OrthoDB" id="10262656at2759"/>
<keyword evidence="3 6" id="KW-0812">Transmembrane</keyword>
<evidence type="ECO:0000259" key="7">
    <source>
        <dbReference type="PROSITE" id="PS50850"/>
    </source>
</evidence>
<evidence type="ECO:0000256" key="5">
    <source>
        <dbReference type="ARBA" id="ARBA00023136"/>
    </source>
</evidence>
<dbReference type="PANTHER" id="PTHR23511">
    <property type="entry name" value="SYNAPTIC VESICLE GLYCOPROTEIN 2"/>
    <property type="match status" value="1"/>
</dbReference>
<keyword evidence="9" id="KW-1185">Reference proteome</keyword>
<comment type="subcellular location">
    <subcellularLocation>
        <location evidence="1">Membrane</location>
        <topology evidence="1">Multi-pass membrane protein</topology>
    </subcellularLocation>
</comment>
<organism evidence="8 9">
    <name type="scientific">Arctia plantaginis</name>
    <name type="common">Wood tiger moth</name>
    <name type="synonym">Phalaena plantaginis</name>
    <dbReference type="NCBI Taxonomy" id="874455"/>
    <lineage>
        <taxon>Eukaryota</taxon>
        <taxon>Metazoa</taxon>
        <taxon>Ecdysozoa</taxon>
        <taxon>Arthropoda</taxon>
        <taxon>Hexapoda</taxon>
        <taxon>Insecta</taxon>
        <taxon>Pterygota</taxon>
        <taxon>Neoptera</taxon>
        <taxon>Endopterygota</taxon>
        <taxon>Lepidoptera</taxon>
        <taxon>Glossata</taxon>
        <taxon>Ditrysia</taxon>
        <taxon>Noctuoidea</taxon>
        <taxon>Erebidae</taxon>
        <taxon>Arctiinae</taxon>
        <taxon>Arctia</taxon>
    </lineage>
</organism>
<feature type="transmembrane region" description="Helical" evidence="6">
    <location>
        <begin position="161"/>
        <end position="184"/>
    </location>
</feature>
<evidence type="ECO:0000256" key="4">
    <source>
        <dbReference type="ARBA" id="ARBA00022989"/>
    </source>
</evidence>
<feature type="transmembrane region" description="Helical" evidence="6">
    <location>
        <begin position="71"/>
        <end position="91"/>
    </location>
</feature>
<feature type="transmembrane region" description="Helical" evidence="6">
    <location>
        <begin position="389"/>
        <end position="407"/>
    </location>
</feature>
<dbReference type="PANTHER" id="PTHR23511:SF35">
    <property type="entry name" value="MAJOR FACILITATOR SUPERFAMILY (MFS) PROFILE DOMAIN-CONTAINING PROTEIN"/>
    <property type="match status" value="1"/>
</dbReference>
<keyword evidence="2" id="KW-0813">Transport</keyword>
<dbReference type="GO" id="GO:0016020">
    <property type="term" value="C:membrane"/>
    <property type="evidence" value="ECO:0007669"/>
    <property type="project" value="UniProtKB-SubCell"/>
</dbReference>
<feature type="transmembrane region" description="Helical" evidence="6">
    <location>
        <begin position="413"/>
        <end position="436"/>
    </location>
</feature>
<dbReference type="InterPro" id="IPR011701">
    <property type="entry name" value="MFS"/>
</dbReference>
<dbReference type="SUPFAM" id="SSF103473">
    <property type="entry name" value="MFS general substrate transporter"/>
    <property type="match status" value="1"/>
</dbReference>
<evidence type="ECO:0000313" key="8">
    <source>
        <dbReference type="EMBL" id="CAB3235207.1"/>
    </source>
</evidence>
<name>A0A8S0ZPK4_ARCPL</name>
<dbReference type="InterPro" id="IPR020846">
    <property type="entry name" value="MFS_dom"/>
</dbReference>
<feature type="transmembrane region" description="Helical" evidence="6">
    <location>
        <begin position="103"/>
        <end position="121"/>
    </location>
</feature>
<keyword evidence="4 6" id="KW-1133">Transmembrane helix</keyword>
<evidence type="ECO:0000256" key="1">
    <source>
        <dbReference type="ARBA" id="ARBA00004141"/>
    </source>
</evidence>
<evidence type="ECO:0000256" key="6">
    <source>
        <dbReference type="SAM" id="Phobius"/>
    </source>
</evidence>